<dbReference type="AlphaFoldDB" id="D8RT38"/>
<accession>D8RT38</accession>
<dbReference type="Proteomes" id="UP000001514">
    <property type="component" value="Unassembled WGS sequence"/>
</dbReference>
<feature type="domain" description="Leucine-rich repeat-containing N-terminal plant-type" evidence="3">
    <location>
        <begin position="85"/>
        <end position="122"/>
    </location>
</feature>
<dbReference type="KEGG" id="smo:SELMODRAFT_414541"/>
<evidence type="ECO:0000256" key="2">
    <source>
        <dbReference type="ARBA" id="ARBA00022737"/>
    </source>
</evidence>
<evidence type="ECO:0000313" key="5">
    <source>
        <dbReference type="Proteomes" id="UP000001514"/>
    </source>
</evidence>
<organism evidence="5">
    <name type="scientific">Selaginella moellendorffii</name>
    <name type="common">Spikemoss</name>
    <dbReference type="NCBI Taxonomy" id="88036"/>
    <lineage>
        <taxon>Eukaryota</taxon>
        <taxon>Viridiplantae</taxon>
        <taxon>Streptophyta</taxon>
        <taxon>Embryophyta</taxon>
        <taxon>Tracheophyta</taxon>
        <taxon>Lycopodiopsida</taxon>
        <taxon>Selaginellales</taxon>
        <taxon>Selaginellaceae</taxon>
        <taxon>Selaginella</taxon>
    </lineage>
</organism>
<dbReference type="InParanoid" id="D8RT38"/>
<sequence>MRGDLHGSVELMLEWKKQFEQVMKWCPEKFAVACALLNSPLSWSSRDRQRQPRNGICSCGDCWVTAGSFSSATDRSNKALNASCHKDDLKALLDLKATITLSSGRLKAWGEQCCSWPTLKCNNETGRVIALEITDPYDAGDSISNS</sequence>
<evidence type="ECO:0000256" key="1">
    <source>
        <dbReference type="ARBA" id="ARBA00022614"/>
    </source>
</evidence>
<reference evidence="4 5" key="1">
    <citation type="journal article" date="2011" name="Science">
        <title>The Selaginella genome identifies genetic changes associated with the evolution of vascular plants.</title>
        <authorList>
            <person name="Banks J.A."/>
            <person name="Nishiyama T."/>
            <person name="Hasebe M."/>
            <person name="Bowman J.L."/>
            <person name="Gribskov M."/>
            <person name="dePamphilis C."/>
            <person name="Albert V.A."/>
            <person name="Aono N."/>
            <person name="Aoyama T."/>
            <person name="Ambrose B.A."/>
            <person name="Ashton N.W."/>
            <person name="Axtell M.J."/>
            <person name="Barker E."/>
            <person name="Barker M.S."/>
            <person name="Bennetzen J.L."/>
            <person name="Bonawitz N.D."/>
            <person name="Chapple C."/>
            <person name="Cheng C."/>
            <person name="Correa L.G."/>
            <person name="Dacre M."/>
            <person name="DeBarry J."/>
            <person name="Dreyer I."/>
            <person name="Elias M."/>
            <person name="Engstrom E.M."/>
            <person name="Estelle M."/>
            <person name="Feng L."/>
            <person name="Finet C."/>
            <person name="Floyd S.K."/>
            <person name="Frommer W.B."/>
            <person name="Fujita T."/>
            <person name="Gramzow L."/>
            <person name="Gutensohn M."/>
            <person name="Harholt J."/>
            <person name="Hattori M."/>
            <person name="Heyl A."/>
            <person name="Hirai T."/>
            <person name="Hiwatashi Y."/>
            <person name="Ishikawa M."/>
            <person name="Iwata M."/>
            <person name="Karol K.G."/>
            <person name="Koehler B."/>
            <person name="Kolukisaoglu U."/>
            <person name="Kubo M."/>
            <person name="Kurata T."/>
            <person name="Lalonde S."/>
            <person name="Li K."/>
            <person name="Li Y."/>
            <person name="Litt A."/>
            <person name="Lyons E."/>
            <person name="Manning G."/>
            <person name="Maruyama T."/>
            <person name="Michael T.P."/>
            <person name="Mikami K."/>
            <person name="Miyazaki S."/>
            <person name="Morinaga S."/>
            <person name="Murata T."/>
            <person name="Mueller-Roeber B."/>
            <person name="Nelson D.R."/>
            <person name="Obara M."/>
            <person name="Oguri Y."/>
            <person name="Olmstead R.G."/>
            <person name="Onodera N."/>
            <person name="Petersen B.L."/>
            <person name="Pils B."/>
            <person name="Prigge M."/>
            <person name="Rensing S.A."/>
            <person name="Riano-Pachon D.M."/>
            <person name="Roberts A.W."/>
            <person name="Sato Y."/>
            <person name="Scheller H.V."/>
            <person name="Schulz B."/>
            <person name="Schulz C."/>
            <person name="Shakirov E.V."/>
            <person name="Shibagaki N."/>
            <person name="Shinohara N."/>
            <person name="Shippen D.E."/>
            <person name="Soerensen I."/>
            <person name="Sotooka R."/>
            <person name="Sugimoto N."/>
            <person name="Sugita M."/>
            <person name="Sumikawa N."/>
            <person name="Tanurdzic M."/>
            <person name="Theissen G."/>
            <person name="Ulvskov P."/>
            <person name="Wakazuki S."/>
            <person name="Weng J.K."/>
            <person name="Willats W.W."/>
            <person name="Wipf D."/>
            <person name="Wolf P.G."/>
            <person name="Yang L."/>
            <person name="Zimmer A.D."/>
            <person name="Zhu Q."/>
            <person name="Mitros T."/>
            <person name="Hellsten U."/>
            <person name="Loque D."/>
            <person name="Otillar R."/>
            <person name="Salamov A."/>
            <person name="Schmutz J."/>
            <person name="Shapiro H."/>
            <person name="Lindquist E."/>
            <person name="Lucas S."/>
            <person name="Rokhsar D."/>
            <person name="Grigoriev I.V."/>
        </authorList>
    </citation>
    <scope>NUCLEOTIDE SEQUENCE [LARGE SCALE GENOMIC DNA]</scope>
</reference>
<evidence type="ECO:0000259" key="3">
    <source>
        <dbReference type="Pfam" id="PF08263"/>
    </source>
</evidence>
<dbReference type="HOGENOM" id="CLU_1780645_0_0_1"/>
<keyword evidence="1" id="KW-0433">Leucine-rich repeat</keyword>
<proteinExistence type="predicted"/>
<gene>
    <name evidence="4" type="ORF">SELMODRAFT_414541</name>
</gene>
<dbReference type="Pfam" id="PF08263">
    <property type="entry name" value="LRRNT_2"/>
    <property type="match status" value="1"/>
</dbReference>
<dbReference type="Gene3D" id="3.80.10.10">
    <property type="entry name" value="Ribonuclease Inhibitor"/>
    <property type="match status" value="1"/>
</dbReference>
<keyword evidence="2" id="KW-0677">Repeat</keyword>
<dbReference type="InterPro" id="IPR032675">
    <property type="entry name" value="LRR_dom_sf"/>
</dbReference>
<dbReference type="Gramene" id="EFJ24616">
    <property type="protein sequence ID" value="EFJ24616"/>
    <property type="gene ID" value="SELMODRAFT_414541"/>
</dbReference>
<evidence type="ECO:0000313" key="4">
    <source>
        <dbReference type="EMBL" id="EFJ24616.1"/>
    </source>
</evidence>
<keyword evidence="5" id="KW-1185">Reference proteome</keyword>
<dbReference type="InterPro" id="IPR013210">
    <property type="entry name" value="LRR_N_plant-typ"/>
</dbReference>
<protein>
    <recommendedName>
        <fullName evidence="3">Leucine-rich repeat-containing N-terminal plant-type domain-containing protein</fullName>
    </recommendedName>
</protein>
<name>D8RT38_SELML</name>
<dbReference type="EMBL" id="GL377589">
    <property type="protein sequence ID" value="EFJ24616.1"/>
    <property type="molecule type" value="Genomic_DNA"/>
</dbReference>